<feature type="compositionally biased region" description="Polar residues" evidence="1">
    <location>
        <begin position="163"/>
        <end position="186"/>
    </location>
</feature>
<feature type="region of interest" description="Disordered" evidence="1">
    <location>
        <begin position="142"/>
        <end position="241"/>
    </location>
</feature>
<evidence type="ECO:0000256" key="1">
    <source>
        <dbReference type="SAM" id="MobiDB-lite"/>
    </source>
</evidence>
<feature type="compositionally biased region" description="Pro residues" evidence="1">
    <location>
        <begin position="47"/>
        <end position="72"/>
    </location>
</feature>
<feature type="compositionally biased region" description="Low complexity" evidence="1">
    <location>
        <begin position="84"/>
        <end position="101"/>
    </location>
</feature>
<feature type="compositionally biased region" description="Low complexity" evidence="1">
    <location>
        <begin position="37"/>
        <end position="46"/>
    </location>
</feature>
<keyword evidence="2" id="KW-1133">Transmembrane helix</keyword>
<dbReference type="EMBL" id="CP063408">
    <property type="protein sequence ID" value="QSZ33858.1"/>
    <property type="molecule type" value="Genomic_DNA"/>
</dbReference>
<keyword evidence="2" id="KW-0812">Transmembrane</keyword>
<evidence type="ECO:0000313" key="4">
    <source>
        <dbReference type="Proteomes" id="UP000672032"/>
    </source>
</evidence>
<feature type="compositionally biased region" description="Basic and acidic residues" evidence="1">
    <location>
        <begin position="195"/>
        <end position="204"/>
    </location>
</feature>
<dbReference type="AlphaFoldDB" id="A0A8A3PFC2"/>
<sequence>MATPTPAMAMAGEEAIFMNAAQHPHPSQFDGGDEDITIATTSLAAPTPAPAPAPAPTPTPTPPPTTPTPAPTLPISDRISIANTPFESFPSHPHSTSHSNSYQPRQSHFPTQTLSRTSISEASARADEELLGPDAARALADLRPIDAKMNPPASGHRRRRSSMMINVDTTSRVARSKRSPISSTIGGDSKSAGRVSEDDSRSTSDDMELNNFSEEGDLQDDEETGLTAKSRAKRKKKKIKNQSINHRIAGDIIVTADEKNEADWNVVKKSLMNGVLIGLWYIFSLSISIVSSLFPLADISNPHAV</sequence>
<feature type="region of interest" description="Disordered" evidence="1">
    <location>
        <begin position="22"/>
        <end position="117"/>
    </location>
</feature>
<feature type="compositionally biased region" description="Basic residues" evidence="1">
    <location>
        <begin position="230"/>
        <end position="240"/>
    </location>
</feature>
<dbReference type="Proteomes" id="UP000672032">
    <property type="component" value="Chromosome 4"/>
</dbReference>
<feature type="compositionally biased region" description="Acidic residues" evidence="1">
    <location>
        <begin position="214"/>
        <end position="224"/>
    </location>
</feature>
<reference evidence="3" key="1">
    <citation type="submission" date="2020-10" db="EMBL/GenBank/DDBJ databases">
        <title>Genome Sequence of Monilinia vaccinii-corymbosi Sheds Light on Mummy Berry Disease Infection of Blueberry and Mating Type.</title>
        <authorList>
            <person name="Yow A.G."/>
            <person name="Zhang Y."/>
            <person name="Bansal K."/>
            <person name="Eacker S.M."/>
            <person name="Sullivan S."/>
            <person name="Liachko I."/>
            <person name="Cubeta M.A."/>
            <person name="Rollins J.A."/>
            <person name="Ashrafi H."/>
        </authorList>
    </citation>
    <scope>NUCLEOTIDE SEQUENCE</scope>
    <source>
        <strain evidence="3">RL-1</strain>
    </source>
</reference>
<name>A0A8A3PFC2_9HELO</name>
<keyword evidence="4" id="KW-1185">Reference proteome</keyword>
<proteinExistence type="predicted"/>
<evidence type="ECO:0000313" key="3">
    <source>
        <dbReference type="EMBL" id="QSZ33858.1"/>
    </source>
</evidence>
<organism evidence="3 4">
    <name type="scientific">Monilinia vaccinii-corymbosi</name>
    <dbReference type="NCBI Taxonomy" id="61207"/>
    <lineage>
        <taxon>Eukaryota</taxon>
        <taxon>Fungi</taxon>
        <taxon>Dikarya</taxon>
        <taxon>Ascomycota</taxon>
        <taxon>Pezizomycotina</taxon>
        <taxon>Leotiomycetes</taxon>
        <taxon>Helotiales</taxon>
        <taxon>Sclerotiniaceae</taxon>
        <taxon>Monilinia</taxon>
    </lineage>
</organism>
<gene>
    <name evidence="3" type="ORF">DSL72_005431</name>
</gene>
<keyword evidence="2" id="KW-0472">Membrane</keyword>
<feature type="transmembrane region" description="Helical" evidence="2">
    <location>
        <begin position="275"/>
        <end position="297"/>
    </location>
</feature>
<protein>
    <submittedName>
        <fullName evidence="3">Uncharacterized protein</fullName>
    </submittedName>
</protein>
<feature type="compositionally biased region" description="Polar residues" evidence="1">
    <location>
        <begin position="102"/>
        <end position="117"/>
    </location>
</feature>
<accession>A0A8A3PFC2</accession>
<evidence type="ECO:0000256" key="2">
    <source>
        <dbReference type="SAM" id="Phobius"/>
    </source>
</evidence>